<dbReference type="PANTHER" id="PTHR23019">
    <property type="entry name" value="NUCLEAR PORE MEMBRANE GLYCOPROTEIN GP210-RELATED"/>
    <property type="match status" value="1"/>
</dbReference>
<protein>
    <recommendedName>
        <fullName evidence="2">NUP210 Ig-like domain-containing protein</fullName>
    </recommendedName>
</protein>
<name>A0ABP0YSN6_9ROSI</name>
<accession>A0ABP0YSN6</accession>
<dbReference type="EMBL" id="OZ021739">
    <property type="protein sequence ID" value="CAK9322541.1"/>
    <property type="molecule type" value="Genomic_DNA"/>
</dbReference>
<keyword evidence="1" id="KW-0732">Signal</keyword>
<evidence type="ECO:0000313" key="4">
    <source>
        <dbReference type="Proteomes" id="UP001642487"/>
    </source>
</evidence>
<organism evidence="3 4">
    <name type="scientific">Citrullus colocynthis</name>
    <name type="common">colocynth</name>
    <dbReference type="NCBI Taxonomy" id="252529"/>
    <lineage>
        <taxon>Eukaryota</taxon>
        <taxon>Viridiplantae</taxon>
        <taxon>Streptophyta</taxon>
        <taxon>Embryophyta</taxon>
        <taxon>Tracheophyta</taxon>
        <taxon>Spermatophyta</taxon>
        <taxon>Magnoliopsida</taxon>
        <taxon>eudicotyledons</taxon>
        <taxon>Gunneridae</taxon>
        <taxon>Pentapetalae</taxon>
        <taxon>rosids</taxon>
        <taxon>fabids</taxon>
        <taxon>Cucurbitales</taxon>
        <taxon>Cucurbitaceae</taxon>
        <taxon>Benincaseae</taxon>
        <taxon>Citrullus</taxon>
    </lineage>
</organism>
<keyword evidence="4" id="KW-1185">Reference proteome</keyword>
<dbReference type="PANTHER" id="PTHR23019:SF0">
    <property type="entry name" value="NUCLEAR PORE MEMBRANE GLYCOPROTEIN 210"/>
    <property type="match status" value="1"/>
</dbReference>
<evidence type="ECO:0000256" key="1">
    <source>
        <dbReference type="SAM" id="SignalP"/>
    </source>
</evidence>
<proteinExistence type="predicted"/>
<dbReference type="InterPro" id="IPR045197">
    <property type="entry name" value="NUP210-like"/>
</dbReference>
<dbReference type="Proteomes" id="UP001642487">
    <property type="component" value="Chromosome 5"/>
</dbReference>
<evidence type="ECO:0000313" key="3">
    <source>
        <dbReference type="EMBL" id="CAK9322541.1"/>
    </source>
</evidence>
<feature type="signal peptide" evidence="1">
    <location>
        <begin position="1"/>
        <end position="20"/>
    </location>
</feature>
<sequence>MSTLAPVLLVLLLMIGGSYGATAHLASGPHIADVNILLPPKMTNPVEYRLQGSDGCFKWSWDHHDILTVLPEYNVSSHCSTSALLRSIAPFSGRKETAVYAADVQTGIVIRCKVFIDQFSRIQIFHNSIKLDLDGLATLRVRAFDSEGGIIVHNYAFKNVSSCNH</sequence>
<gene>
    <name evidence="3" type="ORF">CITCOLO1_LOCUS14691</name>
</gene>
<dbReference type="InterPro" id="IPR055096">
    <property type="entry name" value="Ig_NUP210_1st"/>
</dbReference>
<feature type="domain" description="NUP210 Ig-like" evidence="2">
    <location>
        <begin position="35"/>
        <end position="117"/>
    </location>
</feature>
<dbReference type="Pfam" id="PF22967">
    <property type="entry name" value="Ig_NUP210_1st"/>
    <property type="match status" value="1"/>
</dbReference>
<evidence type="ECO:0000259" key="2">
    <source>
        <dbReference type="Pfam" id="PF22967"/>
    </source>
</evidence>
<feature type="chain" id="PRO_5046374921" description="NUP210 Ig-like domain-containing protein" evidence="1">
    <location>
        <begin position="21"/>
        <end position="165"/>
    </location>
</feature>
<reference evidence="3 4" key="1">
    <citation type="submission" date="2024-03" db="EMBL/GenBank/DDBJ databases">
        <authorList>
            <person name="Gkanogiannis A."/>
            <person name="Becerra Lopez-Lavalle L."/>
        </authorList>
    </citation>
    <scope>NUCLEOTIDE SEQUENCE [LARGE SCALE GENOMIC DNA]</scope>
</reference>